<feature type="chain" id="PRO_5003684533" description="Outer membrane protein beta-barrel domain-containing protein" evidence="1">
    <location>
        <begin position="18"/>
        <end position="306"/>
    </location>
</feature>
<evidence type="ECO:0000313" key="2">
    <source>
        <dbReference type="EMBL" id="AFL96530.1"/>
    </source>
</evidence>
<dbReference type="AlphaFoldDB" id="I3ZXU6"/>
<evidence type="ECO:0000256" key="1">
    <source>
        <dbReference type="SAM" id="SignalP"/>
    </source>
</evidence>
<dbReference type="GeneID" id="97257082"/>
<feature type="signal peptide" evidence="1">
    <location>
        <begin position="1"/>
        <end position="17"/>
    </location>
</feature>
<dbReference type="PATRIC" id="fig|867902.3.peg.313"/>
<proteinExistence type="predicted"/>
<dbReference type="STRING" id="867902.Ornrh_0312"/>
<keyword evidence="3" id="KW-1185">Reference proteome</keyword>
<dbReference type="eggNOG" id="ENOG5030S52">
    <property type="taxonomic scope" value="Bacteria"/>
</dbReference>
<keyword evidence="1" id="KW-0732">Signal</keyword>
<gene>
    <name evidence="2" type="ordered locus">Ornrh_0312</name>
</gene>
<organism evidence="2 3">
    <name type="scientific">Ornithobacterium rhinotracheale (strain ATCC 51463 / DSM 15997 / CCUG 23171 / CIP 104009 / LMG 9086)</name>
    <dbReference type="NCBI Taxonomy" id="867902"/>
    <lineage>
        <taxon>Bacteria</taxon>
        <taxon>Pseudomonadati</taxon>
        <taxon>Bacteroidota</taxon>
        <taxon>Flavobacteriia</taxon>
        <taxon>Flavobacteriales</taxon>
        <taxon>Weeksellaceae</taxon>
        <taxon>Ornithobacterium</taxon>
    </lineage>
</organism>
<sequence>MKYISFCLLVLSLSSCASLFNGKNKGVTIYVNEPAKMIYNQDTIESENNRFEILAKRSEKDLKFEIITDSVENEYLVPSTHSLTLVNNFYNLGLGLLVDLKNDKQYSYPASIFIDTHEKSSTYKKFGVGNHKNEVFLNFDSPLYTNFYKEIENGDGDNFRLAYGLGVGYYHSPNQYINLIYESHLQLPRYILFSHYGNAYTDVLKLTNNHRFNRFDVGYGMNVTFRGRDEFYDNKRNSKIEYTSFGLSIPIKFRISEIIYLGLEYDPTFYNTGYLNKFEYNHSLGIKLGCQINLHTFRLFSFFGYN</sequence>
<dbReference type="Proteomes" id="UP000006051">
    <property type="component" value="Chromosome"/>
</dbReference>
<dbReference type="EMBL" id="CP003283">
    <property type="protein sequence ID" value="AFL96530.1"/>
    <property type="molecule type" value="Genomic_DNA"/>
</dbReference>
<dbReference type="KEGG" id="orh:Ornrh_0312"/>
<dbReference type="RefSeq" id="WP_014790160.1">
    <property type="nucleotide sequence ID" value="NC_018016.1"/>
</dbReference>
<evidence type="ECO:0000313" key="3">
    <source>
        <dbReference type="Proteomes" id="UP000006051"/>
    </source>
</evidence>
<accession>I3ZXU6</accession>
<dbReference type="PROSITE" id="PS51257">
    <property type="entry name" value="PROKAR_LIPOPROTEIN"/>
    <property type="match status" value="1"/>
</dbReference>
<dbReference type="GeneID" id="71568588"/>
<dbReference type="HOGENOM" id="CLU_965906_0_0_10"/>
<name>I3ZXU6_ORNRL</name>
<reference evidence="2 3" key="1">
    <citation type="submission" date="2012-06" db="EMBL/GenBank/DDBJ databases">
        <title>The complete genome of Ornithobacterium rhinotracheale DSM 15997.</title>
        <authorList>
            <consortium name="US DOE Joint Genome Institute (JGI-PGF)"/>
            <person name="Lucas S."/>
            <person name="Copeland A."/>
            <person name="Lapidus A."/>
            <person name="Goodwin L."/>
            <person name="Pitluck S."/>
            <person name="Peters L."/>
            <person name="Mikhailova N."/>
            <person name="Teshima H."/>
            <person name="Kyrpides N."/>
            <person name="Mavromatis K."/>
            <person name="Pagani I."/>
            <person name="Ivanova N."/>
            <person name="Ovchinnikova G."/>
            <person name="Zeytun A."/>
            <person name="Detter J.C."/>
            <person name="Han C."/>
            <person name="Land M."/>
            <person name="Hauser L."/>
            <person name="Markowitz V."/>
            <person name="Cheng J.-F."/>
            <person name="Hugenholtz P."/>
            <person name="Woyke T."/>
            <person name="Wu D."/>
            <person name="Lang E."/>
            <person name="Kopitz M."/>
            <person name="Brambilla E."/>
            <person name="Klenk H.-P."/>
            <person name="Eisen J.A."/>
        </authorList>
    </citation>
    <scope>NUCLEOTIDE SEQUENCE [LARGE SCALE GENOMIC DNA]</scope>
    <source>
        <strain evidence="3">ATCC 51463 / DSM 15997 / CCUG 23171 / LMG 9086</strain>
    </source>
</reference>
<evidence type="ECO:0008006" key="4">
    <source>
        <dbReference type="Google" id="ProtNLM"/>
    </source>
</evidence>
<protein>
    <recommendedName>
        <fullName evidence="4">Outer membrane protein beta-barrel domain-containing protein</fullName>
    </recommendedName>
</protein>